<sequence length="170" mass="19458">MEFFKLFLLGATGYLLAALYDIALLKGYYRISKLLYLGFFVTALPFFFLFSRFGSPHHPAFGLLLILFMAANAVLLIYSVLLEIPLKNSKDGSLYTGGTYKICRHPGFLWFSFFNVSASLFFWYTPITLILVGYTLCNLALVTLEDRVLFPKMFPQYGEYKKTTPFLNPC</sequence>
<reference evidence="2 3" key="2">
    <citation type="submission" date="2018-09" db="EMBL/GenBank/DDBJ databases">
        <title>Genome of Sphaerochaeta halotolerans strain 4-11.</title>
        <authorList>
            <person name="Nazina T.N."/>
            <person name="Sokolova D.S."/>
        </authorList>
    </citation>
    <scope>NUCLEOTIDE SEQUENCE [LARGE SCALE GENOMIC DNA]</scope>
    <source>
        <strain evidence="2 3">4-11</strain>
    </source>
</reference>
<keyword evidence="3" id="KW-1185">Reference proteome</keyword>
<dbReference type="AlphaFoldDB" id="A0A372MIS9"/>
<dbReference type="Proteomes" id="UP000264002">
    <property type="component" value="Unassembled WGS sequence"/>
</dbReference>
<keyword evidence="1" id="KW-0472">Membrane</keyword>
<feature type="transmembrane region" description="Helical" evidence="1">
    <location>
        <begin position="34"/>
        <end position="54"/>
    </location>
</feature>
<dbReference type="Gene3D" id="1.20.120.1630">
    <property type="match status" value="1"/>
</dbReference>
<feature type="transmembrane region" description="Helical" evidence="1">
    <location>
        <begin position="60"/>
        <end position="81"/>
    </location>
</feature>
<evidence type="ECO:0000256" key="1">
    <source>
        <dbReference type="SAM" id="Phobius"/>
    </source>
</evidence>
<keyword evidence="1" id="KW-0812">Transmembrane</keyword>
<organism evidence="2 3">
    <name type="scientific">Sphaerochaeta halotolerans</name>
    <dbReference type="NCBI Taxonomy" id="2293840"/>
    <lineage>
        <taxon>Bacteria</taxon>
        <taxon>Pseudomonadati</taxon>
        <taxon>Spirochaetota</taxon>
        <taxon>Spirochaetia</taxon>
        <taxon>Spirochaetales</taxon>
        <taxon>Sphaerochaetaceae</taxon>
        <taxon>Sphaerochaeta</taxon>
    </lineage>
</organism>
<feature type="transmembrane region" description="Helical" evidence="1">
    <location>
        <begin position="127"/>
        <end position="144"/>
    </location>
</feature>
<comment type="caution">
    <text evidence="2">The sequence shown here is derived from an EMBL/GenBank/DDBJ whole genome shotgun (WGS) entry which is preliminary data.</text>
</comment>
<protein>
    <recommendedName>
        <fullName evidence="4">Isoprenylcysteine carboxylmethyltransferase family protein</fullName>
    </recommendedName>
</protein>
<feature type="transmembrane region" description="Helical" evidence="1">
    <location>
        <begin position="6"/>
        <end position="25"/>
    </location>
</feature>
<evidence type="ECO:0000313" key="2">
    <source>
        <dbReference type="EMBL" id="RFU95692.1"/>
    </source>
</evidence>
<accession>A0A372MIS9</accession>
<proteinExistence type="predicted"/>
<reference evidence="3" key="1">
    <citation type="submission" date="2018-08" db="EMBL/GenBank/DDBJ databases">
        <authorList>
            <person name="Grouzdev D.S."/>
            <person name="Krutkina M.S."/>
        </authorList>
    </citation>
    <scope>NUCLEOTIDE SEQUENCE [LARGE SCALE GENOMIC DNA]</scope>
    <source>
        <strain evidence="3">4-11</strain>
    </source>
</reference>
<gene>
    <name evidence="2" type="ORF">DYP60_04255</name>
</gene>
<name>A0A372MIS9_9SPIR</name>
<dbReference type="EMBL" id="QUWK01000003">
    <property type="protein sequence ID" value="RFU95692.1"/>
    <property type="molecule type" value="Genomic_DNA"/>
</dbReference>
<evidence type="ECO:0000313" key="3">
    <source>
        <dbReference type="Proteomes" id="UP000264002"/>
    </source>
</evidence>
<evidence type="ECO:0008006" key="4">
    <source>
        <dbReference type="Google" id="ProtNLM"/>
    </source>
</evidence>
<keyword evidence="1" id="KW-1133">Transmembrane helix</keyword>